<feature type="compositionally biased region" description="Pro residues" evidence="1">
    <location>
        <begin position="617"/>
        <end position="629"/>
    </location>
</feature>
<feature type="region of interest" description="Disordered" evidence="1">
    <location>
        <begin position="270"/>
        <end position="291"/>
    </location>
</feature>
<dbReference type="Proteomes" id="UP000250275">
    <property type="component" value="Unassembled WGS sequence"/>
</dbReference>
<evidence type="ECO:0000313" key="2">
    <source>
        <dbReference type="EMBL" id="OAD55168.1"/>
    </source>
</evidence>
<dbReference type="AlphaFoldDB" id="A0A310SN06"/>
<sequence>MCARVMDSAGCEVSIQVTDGRAQETMAEGVRVLMAEIADLREEDVSQHAVIADLRENDATQQSVNTSLLAELAQDAARNVRASAGGGEAAPAPEFGMEAALAALSPRIDAKVADCTEAEIRAGVIRPSASGQCTVWAQCPLAAAVDYGRICVGWTSARDVALEARCLHSFRCLAFGHARKECSSAVDHTDICLRCGAAGHRTGGCIAPAPKCPDCAGHGRPSNLRLGSKPCFPPKAKCSAVLAPAVAASASAPASANSKAVSAISVSATATAKGPPSGGAPGPQPAQKKGGKDSFDFSATHLYSLGFCALPCSNILCLALECPAIAVSDCQIELGSICMGYAWMDQDTLCSGSSRNSGSEASGYVMLPLVRLCLFALGRDISDCRVINCQSMDLCAVLPPTCPAWRRGVRVYLESHVKLELATFGYVRLGRIILGYLLLICFKHQCAGFRQSNALWYILLGTVDVSNSDDSFGFCAIHCNSASFCALHFSTTICWTLGMSVIDVSEVRGMLGYVWLAYACMSYVWTTLTRAICTAIRWISTPYCALIYSAGYEEASNGGHGALVIPMPKLNILEHSKVPKSAVWQCIAQKSKLSKHNVENRSTHNSNLTNTNVPRPQLLPPSPEPSRAF</sequence>
<evidence type="ECO:0000256" key="1">
    <source>
        <dbReference type="SAM" id="MobiDB-lite"/>
    </source>
</evidence>
<protein>
    <recommendedName>
        <fullName evidence="4">CCHC-type domain-containing protein</fullName>
    </recommendedName>
</protein>
<feature type="compositionally biased region" description="Polar residues" evidence="1">
    <location>
        <begin position="603"/>
        <end position="613"/>
    </location>
</feature>
<organism evidence="2 3">
    <name type="scientific">Eufriesea mexicana</name>
    <dbReference type="NCBI Taxonomy" id="516756"/>
    <lineage>
        <taxon>Eukaryota</taxon>
        <taxon>Metazoa</taxon>
        <taxon>Ecdysozoa</taxon>
        <taxon>Arthropoda</taxon>
        <taxon>Hexapoda</taxon>
        <taxon>Insecta</taxon>
        <taxon>Pterygota</taxon>
        <taxon>Neoptera</taxon>
        <taxon>Endopterygota</taxon>
        <taxon>Hymenoptera</taxon>
        <taxon>Apocrita</taxon>
        <taxon>Aculeata</taxon>
        <taxon>Apoidea</taxon>
        <taxon>Anthophila</taxon>
        <taxon>Apidae</taxon>
        <taxon>Eufriesea</taxon>
    </lineage>
</organism>
<keyword evidence="3" id="KW-1185">Reference proteome</keyword>
<name>A0A310SN06_9HYME</name>
<gene>
    <name evidence="2" type="ORF">WN48_05220</name>
</gene>
<feature type="region of interest" description="Disordered" evidence="1">
    <location>
        <begin position="595"/>
        <end position="629"/>
    </location>
</feature>
<proteinExistence type="predicted"/>
<dbReference type="EMBL" id="KQ762967">
    <property type="protein sequence ID" value="OAD55168.1"/>
    <property type="molecule type" value="Genomic_DNA"/>
</dbReference>
<reference evidence="2 3" key="1">
    <citation type="submission" date="2015-07" db="EMBL/GenBank/DDBJ databases">
        <title>The genome of Eufriesea mexicana.</title>
        <authorList>
            <person name="Pan H."/>
            <person name="Kapheim K."/>
        </authorList>
    </citation>
    <scope>NUCLEOTIDE SEQUENCE [LARGE SCALE GENOMIC DNA]</scope>
    <source>
        <strain evidence="2">0111107269</strain>
        <tissue evidence="2">Whole body</tissue>
    </source>
</reference>
<evidence type="ECO:0008006" key="4">
    <source>
        <dbReference type="Google" id="ProtNLM"/>
    </source>
</evidence>
<evidence type="ECO:0000313" key="3">
    <source>
        <dbReference type="Proteomes" id="UP000250275"/>
    </source>
</evidence>
<accession>A0A310SN06</accession>